<dbReference type="InterPro" id="IPR027417">
    <property type="entry name" value="P-loop_NTPase"/>
</dbReference>
<dbReference type="Gene3D" id="3.40.50.300">
    <property type="entry name" value="P-loop containing nucleotide triphosphate hydrolases"/>
    <property type="match status" value="1"/>
</dbReference>
<dbReference type="EMBL" id="LR797097">
    <property type="protein sequence ID" value="CAB4186683.1"/>
    <property type="molecule type" value="Genomic_DNA"/>
</dbReference>
<feature type="domain" description="IstB-like ATP-binding" evidence="1">
    <location>
        <begin position="81"/>
        <end position="197"/>
    </location>
</feature>
<dbReference type="SUPFAM" id="SSF52540">
    <property type="entry name" value="P-loop containing nucleoside triphosphate hydrolases"/>
    <property type="match status" value="1"/>
</dbReference>
<dbReference type="InterPro" id="IPR002611">
    <property type="entry name" value="IstB_ATP-bd"/>
</dbReference>
<name>A0A6J5QQB2_9CAUD</name>
<evidence type="ECO:0000259" key="1">
    <source>
        <dbReference type="Pfam" id="PF01695"/>
    </source>
</evidence>
<organism evidence="2">
    <name type="scientific">uncultured Caudovirales phage</name>
    <dbReference type="NCBI Taxonomy" id="2100421"/>
    <lineage>
        <taxon>Viruses</taxon>
        <taxon>Duplodnaviria</taxon>
        <taxon>Heunggongvirae</taxon>
        <taxon>Uroviricota</taxon>
        <taxon>Caudoviricetes</taxon>
        <taxon>Peduoviridae</taxon>
        <taxon>Maltschvirus</taxon>
        <taxon>Maltschvirus maltsch</taxon>
    </lineage>
</organism>
<protein>
    <submittedName>
        <fullName evidence="2">AAA domain containing protein</fullName>
    </submittedName>
</protein>
<proteinExistence type="predicted"/>
<sequence length="222" mass="25248">MSDIACHCGRRGALFAKADHTLTRWHHCREHLDMERVTLAGLVDSTVPPAIPQIFLDTDIARLHPKIQTALDWKPEGDVSGLLLHGTTGVGKTRGIWEIIKRLWAEETKKDKQLKFEFLTMRKLETTIESGFKEQKHGTAIDYLINCPLLILDDFGKERLTQRMASDLFAIVDERSTSRRATIISTNFNGSTLLDRFDNRDKETGVALIRRLKDYYRAVGVG</sequence>
<dbReference type="GO" id="GO:0005524">
    <property type="term" value="F:ATP binding"/>
    <property type="evidence" value="ECO:0007669"/>
    <property type="project" value="InterPro"/>
</dbReference>
<dbReference type="Pfam" id="PF01695">
    <property type="entry name" value="IstB_IS21"/>
    <property type="match status" value="1"/>
</dbReference>
<reference evidence="2" key="1">
    <citation type="submission" date="2020-05" db="EMBL/GenBank/DDBJ databases">
        <authorList>
            <person name="Chiriac C."/>
            <person name="Salcher M."/>
            <person name="Ghai R."/>
            <person name="Kavagutti S V."/>
        </authorList>
    </citation>
    <scope>NUCLEOTIDE SEQUENCE</scope>
</reference>
<evidence type="ECO:0000313" key="2">
    <source>
        <dbReference type="EMBL" id="CAB4186683.1"/>
    </source>
</evidence>
<accession>A0A6J5QQB2</accession>
<gene>
    <name evidence="2" type="ORF">UFOVP1151_49</name>
</gene>